<dbReference type="AlphaFoldDB" id="A0A0D6PGM0"/>
<dbReference type="PANTHER" id="PTHR46796">
    <property type="entry name" value="HTH-TYPE TRANSCRIPTIONAL ACTIVATOR RHAS-RELATED"/>
    <property type="match status" value="1"/>
</dbReference>
<dbReference type="SUPFAM" id="SSF46689">
    <property type="entry name" value="Homeodomain-like"/>
    <property type="match status" value="1"/>
</dbReference>
<keyword evidence="2" id="KW-0238">DNA-binding</keyword>
<evidence type="ECO:0000259" key="4">
    <source>
        <dbReference type="PROSITE" id="PS01124"/>
    </source>
</evidence>
<dbReference type="InterPro" id="IPR020449">
    <property type="entry name" value="Tscrpt_reg_AraC-type_HTH"/>
</dbReference>
<evidence type="ECO:0000256" key="1">
    <source>
        <dbReference type="ARBA" id="ARBA00023015"/>
    </source>
</evidence>
<evidence type="ECO:0000313" key="6">
    <source>
        <dbReference type="Proteomes" id="UP000032668"/>
    </source>
</evidence>
<dbReference type="SMART" id="SM00342">
    <property type="entry name" value="HTH_ARAC"/>
    <property type="match status" value="1"/>
</dbReference>
<accession>A0A0D6PGM0</accession>
<dbReference type="PRINTS" id="PR00032">
    <property type="entry name" value="HTHARAC"/>
</dbReference>
<sequence length="315" mass="34996">MDLSRISTLANRQWSTNRFDKWAEDLHAVCGRFQPKPVEPGKQVRGGVSRKELSGLVFAHVVNDLDRIVRSPSDIRRDDKGDLLLLIQVEGQCGVEQRDVRFMLAAGDCTLLDSAVPLAFNFGGTLSNHVSLHLPRQAILAAQPMGLGGPRKLDGYDPMAVVLRALFAKLLTMPSEPEAQPLIGLLNDAIRQSLIDAVPKGGVVEAAEIRLQRARFLIEQNLTIPELGVTWLADRLGVSIRTLQEDFRISGQSCTEVIRECRLRRVHDRLRRYGLRQGETIASIALSAGFNDISYFNRSFRSMFGGTPGDFLRPN</sequence>
<keyword evidence="6" id="KW-1185">Reference proteome</keyword>
<dbReference type="InterPro" id="IPR018060">
    <property type="entry name" value="HTH_AraC"/>
</dbReference>
<dbReference type="EMBL" id="BANC01000061">
    <property type="protein sequence ID" value="GAN80920.1"/>
    <property type="molecule type" value="Genomic_DNA"/>
</dbReference>
<reference evidence="5 6" key="1">
    <citation type="submission" date="2012-11" db="EMBL/GenBank/DDBJ databases">
        <title>Whole genome sequence of Acidocella aminolytica 101 = DSM 11237.</title>
        <authorList>
            <person name="Azuma Y."/>
            <person name="Higashiura N."/>
            <person name="Hirakawa H."/>
            <person name="Matsushita K."/>
        </authorList>
    </citation>
    <scope>NUCLEOTIDE SEQUENCE [LARGE SCALE GENOMIC DNA]</scope>
    <source>
        <strain evidence="6">101 / DSM 11237</strain>
    </source>
</reference>
<proteinExistence type="predicted"/>
<evidence type="ECO:0000256" key="2">
    <source>
        <dbReference type="ARBA" id="ARBA00023125"/>
    </source>
</evidence>
<dbReference type="Pfam" id="PF12833">
    <property type="entry name" value="HTH_18"/>
    <property type="match status" value="1"/>
</dbReference>
<feature type="domain" description="HTH araC/xylS-type" evidence="4">
    <location>
        <begin position="212"/>
        <end position="314"/>
    </location>
</feature>
<name>A0A0D6PGM0_9PROT</name>
<keyword evidence="3" id="KW-0804">Transcription</keyword>
<dbReference type="Proteomes" id="UP000032668">
    <property type="component" value="Unassembled WGS sequence"/>
</dbReference>
<evidence type="ECO:0000313" key="5">
    <source>
        <dbReference type="EMBL" id="GAN80920.1"/>
    </source>
</evidence>
<dbReference type="InterPro" id="IPR009057">
    <property type="entry name" value="Homeodomain-like_sf"/>
</dbReference>
<dbReference type="GO" id="GO:0043565">
    <property type="term" value="F:sequence-specific DNA binding"/>
    <property type="evidence" value="ECO:0007669"/>
    <property type="project" value="InterPro"/>
</dbReference>
<comment type="caution">
    <text evidence="5">The sequence shown here is derived from an EMBL/GenBank/DDBJ whole genome shotgun (WGS) entry which is preliminary data.</text>
</comment>
<dbReference type="PANTHER" id="PTHR46796:SF6">
    <property type="entry name" value="ARAC SUBFAMILY"/>
    <property type="match status" value="1"/>
</dbReference>
<evidence type="ECO:0000256" key="3">
    <source>
        <dbReference type="ARBA" id="ARBA00023163"/>
    </source>
</evidence>
<dbReference type="GO" id="GO:0003700">
    <property type="term" value="F:DNA-binding transcription factor activity"/>
    <property type="evidence" value="ECO:0007669"/>
    <property type="project" value="InterPro"/>
</dbReference>
<dbReference type="InterPro" id="IPR050204">
    <property type="entry name" value="AraC_XylS_family_regulators"/>
</dbReference>
<dbReference type="OrthoDB" id="644174at2"/>
<dbReference type="InterPro" id="IPR035418">
    <property type="entry name" value="AraC-bd_2"/>
</dbReference>
<dbReference type="RefSeq" id="WP_073211928.1">
    <property type="nucleotide sequence ID" value="NZ_BANC01000061.1"/>
</dbReference>
<gene>
    <name evidence="5" type="ORF">Aam_062_015</name>
</gene>
<dbReference type="PROSITE" id="PS01124">
    <property type="entry name" value="HTH_ARAC_FAMILY_2"/>
    <property type="match status" value="1"/>
</dbReference>
<dbReference type="Gene3D" id="1.10.10.60">
    <property type="entry name" value="Homeodomain-like"/>
    <property type="match status" value="1"/>
</dbReference>
<keyword evidence="1" id="KW-0805">Transcription regulation</keyword>
<organism evidence="5 6">
    <name type="scientific">Acidocella aminolytica 101 = DSM 11237</name>
    <dbReference type="NCBI Taxonomy" id="1120923"/>
    <lineage>
        <taxon>Bacteria</taxon>
        <taxon>Pseudomonadati</taxon>
        <taxon>Pseudomonadota</taxon>
        <taxon>Alphaproteobacteria</taxon>
        <taxon>Acetobacterales</taxon>
        <taxon>Acidocellaceae</taxon>
        <taxon>Acidocella</taxon>
    </lineage>
</organism>
<dbReference type="STRING" id="1120923.SAMN02746095_03144"/>
<dbReference type="Pfam" id="PF14525">
    <property type="entry name" value="AraC_binding_2"/>
    <property type="match status" value="1"/>
</dbReference>
<protein>
    <submittedName>
        <fullName evidence="5">Transcriptional regulator AraC</fullName>
    </submittedName>
</protein>